<evidence type="ECO:0000313" key="3">
    <source>
        <dbReference type="Proteomes" id="UP000185511"/>
    </source>
</evidence>
<dbReference type="KEGG" id="acad:UA74_21370"/>
<evidence type="ECO:0000256" key="1">
    <source>
        <dbReference type="SAM" id="MobiDB-lite"/>
    </source>
</evidence>
<dbReference type="Proteomes" id="UP000185511">
    <property type="component" value="Chromosome"/>
</dbReference>
<reference evidence="3" key="1">
    <citation type="submission" date="2016-06" db="EMBL/GenBank/DDBJ databases">
        <title>Complete genome sequence of Actinoalloteichus fjordicus DSM 46855 (=ADI127-17), type strain of the new species Actinoalloteichus fjordicus.</title>
        <authorList>
            <person name="Ruckert C."/>
            <person name="Nouioui I."/>
            <person name="Willmese J."/>
            <person name="van Wezel G."/>
            <person name="Klenk H.-P."/>
            <person name="Kalinowski J."/>
            <person name="Zotchev S.B."/>
        </authorList>
    </citation>
    <scope>NUCLEOTIDE SEQUENCE [LARGE SCALE GENOMIC DNA]</scope>
    <source>
        <strain evidence="3">ADI127-7</strain>
    </source>
</reference>
<organism evidence="2 3">
    <name type="scientific">Actinoalloteichus fjordicus</name>
    <dbReference type="NCBI Taxonomy" id="1612552"/>
    <lineage>
        <taxon>Bacteria</taxon>
        <taxon>Bacillati</taxon>
        <taxon>Actinomycetota</taxon>
        <taxon>Actinomycetes</taxon>
        <taxon>Pseudonocardiales</taxon>
        <taxon>Pseudonocardiaceae</taxon>
        <taxon>Actinoalloteichus</taxon>
    </lineage>
</organism>
<gene>
    <name evidence="2" type="ORF">UA74_21370</name>
</gene>
<evidence type="ECO:0000313" key="2">
    <source>
        <dbReference type="EMBL" id="APU16299.1"/>
    </source>
</evidence>
<protein>
    <submittedName>
        <fullName evidence="2">Uncharacterized protein</fullName>
    </submittedName>
</protein>
<dbReference type="EMBL" id="CP016076">
    <property type="protein sequence ID" value="APU16299.1"/>
    <property type="molecule type" value="Genomic_DNA"/>
</dbReference>
<feature type="compositionally biased region" description="Basic residues" evidence="1">
    <location>
        <begin position="121"/>
        <end position="137"/>
    </location>
</feature>
<name>A0AAC9LG80_9PSEU</name>
<feature type="compositionally biased region" description="Low complexity" evidence="1">
    <location>
        <begin position="152"/>
        <end position="164"/>
    </location>
</feature>
<feature type="compositionally biased region" description="Low complexity" evidence="1">
    <location>
        <begin position="212"/>
        <end position="222"/>
    </location>
</feature>
<dbReference type="AlphaFoldDB" id="A0AAC9LG80"/>
<proteinExistence type="predicted"/>
<keyword evidence="3" id="KW-1185">Reference proteome</keyword>
<accession>A0AAC9LG80</accession>
<feature type="region of interest" description="Disordered" evidence="1">
    <location>
        <begin position="24"/>
        <end position="265"/>
    </location>
</feature>
<sequence>MTCLRTGLAESTAVRSARLFAVRPHRDTGHADQLLGGTAKPSSGSAADSGGGVSGGPSTADPGESVRGGSPLRAVEPSCRGGCPTPQAGLSPLSRRRSSPPPSARDRARHRANSDHAPARCGRRRIGSGSRRRRPRSPRQPVPPDDAPPARLPARQPRPSEPGCGSPPGPRSGAAEDRPRRPPPRASGRPARRAVRRPAAPDSGASSRHLTRPGPWRRPGTPSEAPRPPAEVIRSGGIGRRGQARTGPAVHRRCCVARHAPTPAP</sequence>
<feature type="compositionally biased region" description="Pro residues" evidence="1">
    <location>
        <begin position="138"/>
        <end position="151"/>
    </location>
</feature>